<organism evidence="2 3">
    <name type="scientific">Hibiscus sabdariffa</name>
    <name type="common">roselle</name>
    <dbReference type="NCBI Taxonomy" id="183260"/>
    <lineage>
        <taxon>Eukaryota</taxon>
        <taxon>Viridiplantae</taxon>
        <taxon>Streptophyta</taxon>
        <taxon>Embryophyta</taxon>
        <taxon>Tracheophyta</taxon>
        <taxon>Spermatophyta</taxon>
        <taxon>Magnoliopsida</taxon>
        <taxon>eudicotyledons</taxon>
        <taxon>Gunneridae</taxon>
        <taxon>Pentapetalae</taxon>
        <taxon>rosids</taxon>
        <taxon>malvids</taxon>
        <taxon>Malvales</taxon>
        <taxon>Malvaceae</taxon>
        <taxon>Malvoideae</taxon>
        <taxon>Hibiscus</taxon>
    </lineage>
</organism>
<keyword evidence="3" id="KW-1185">Reference proteome</keyword>
<gene>
    <name evidence="2" type="ORF">V6N12_004768</name>
</gene>
<proteinExistence type="predicted"/>
<dbReference type="Proteomes" id="UP001472677">
    <property type="component" value="Unassembled WGS sequence"/>
</dbReference>
<name>A0ABR2CMH6_9ROSI</name>
<feature type="chain" id="PRO_5046422389" evidence="1">
    <location>
        <begin position="20"/>
        <end position="102"/>
    </location>
</feature>
<dbReference type="EMBL" id="JBBPBM010000048">
    <property type="protein sequence ID" value="KAK8520842.1"/>
    <property type="molecule type" value="Genomic_DNA"/>
</dbReference>
<accession>A0ABR2CMH6</accession>
<protein>
    <submittedName>
        <fullName evidence="2">Uncharacterized protein</fullName>
    </submittedName>
</protein>
<evidence type="ECO:0000313" key="3">
    <source>
        <dbReference type="Proteomes" id="UP001472677"/>
    </source>
</evidence>
<evidence type="ECO:0000256" key="1">
    <source>
        <dbReference type="SAM" id="SignalP"/>
    </source>
</evidence>
<evidence type="ECO:0000313" key="2">
    <source>
        <dbReference type="EMBL" id="KAK8520842.1"/>
    </source>
</evidence>
<sequence>MHISMHMLAELMALSNVVGDCNNGESVVHRYRHFIQDLEVRDIKQMTVVIYSGPGYRVCASRKASFNVCRLIWESERTCIVLASKMTNKFTPKTAPNQSRPL</sequence>
<keyword evidence="1" id="KW-0732">Signal</keyword>
<comment type="caution">
    <text evidence="2">The sequence shown here is derived from an EMBL/GenBank/DDBJ whole genome shotgun (WGS) entry which is preliminary data.</text>
</comment>
<feature type="signal peptide" evidence="1">
    <location>
        <begin position="1"/>
        <end position="19"/>
    </location>
</feature>
<reference evidence="2 3" key="1">
    <citation type="journal article" date="2024" name="G3 (Bethesda)">
        <title>Genome assembly of Hibiscus sabdariffa L. provides insights into metabolisms of medicinal natural products.</title>
        <authorList>
            <person name="Kim T."/>
        </authorList>
    </citation>
    <scope>NUCLEOTIDE SEQUENCE [LARGE SCALE GENOMIC DNA]</scope>
    <source>
        <strain evidence="2">TK-2024</strain>
        <tissue evidence="2">Old leaves</tissue>
    </source>
</reference>